<sequence>MKLISTKNFITIIVLLFLASITVQSQNLEKDVDTFLNSMYPSNEPGVSFLIAKEGKPIYHKAFGMANLELDVPMNTNNVFEIGSITKQFTAVAILMLEEQGKLKVEDDITKFIPDYPTMGNTITIHHLLNHTSGIKSYTSMQSFIKHARTDMTPTELIDVFKNEPMDFKTGEQFLYNNSGYIILGHIIEVVSGQSYADFIKTHIFDKLGMDSSYYGSMKKLIPNRATGYSSTQNGFENADYLSLTLPYAAGSLMSTTSDLLKWQMALNNNQLLSKSSYEKAIHGSTLNNGEHITYGYGLGENNINGSRSIQHGGGIFGYTTMGIYLPEEKVYAIGLTNCDCKNITSATTKIAAMAIGKPFPDIKDAIKLPETDLKKWVGAYQFDESTIRHITFENGQLFSQREGSTKLPIYAMSNSKFIFEGGDTSYEFSSKDGKKVANFTNGGNTIVGTEIDKAAPVEKIAITLAPEILKQYTGKYEIMPQFIIEITVKENQIFAQATGQPQFEIFAEKEDSFFLKVVPAQLTFNKDDKGKVISATLNQGGQQMTGSKLD</sequence>
<evidence type="ECO:0000259" key="1">
    <source>
        <dbReference type="Pfam" id="PF00144"/>
    </source>
</evidence>
<dbReference type="Gene3D" id="3.40.710.10">
    <property type="entry name" value="DD-peptidase/beta-lactamase superfamily"/>
    <property type="match status" value="1"/>
</dbReference>
<gene>
    <name evidence="3" type="ORF">ACFO5O_02110</name>
</gene>
<accession>A0ABV9N3D9</accession>
<evidence type="ECO:0000313" key="3">
    <source>
        <dbReference type="EMBL" id="MFC4721098.1"/>
    </source>
</evidence>
<proteinExistence type="predicted"/>
<dbReference type="Pfam" id="PF00144">
    <property type="entry name" value="Beta-lactamase"/>
    <property type="match status" value="1"/>
</dbReference>
<reference evidence="4" key="1">
    <citation type="journal article" date="2019" name="Int. J. Syst. Evol. Microbiol.">
        <title>The Global Catalogue of Microorganisms (GCM) 10K type strain sequencing project: providing services to taxonomists for standard genome sequencing and annotation.</title>
        <authorList>
            <consortium name="The Broad Institute Genomics Platform"/>
            <consortium name="The Broad Institute Genome Sequencing Center for Infectious Disease"/>
            <person name="Wu L."/>
            <person name="Ma J."/>
        </authorList>
    </citation>
    <scope>NUCLEOTIDE SEQUENCE [LARGE SCALE GENOMIC DNA]</scope>
    <source>
        <strain evidence="4">CCUG 63682</strain>
    </source>
</reference>
<name>A0ABV9N3D9_9FLAO</name>
<feature type="domain" description="Peptidase S12 Pab87-related C-terminal" evidence="2">
    <location>
        <begin position="460"/>
        <end position="539"/>
    </location>
</feature>
<dbReference type="EMBL" id="JBHSGP010000005">
    <property type="protein sequence ID" value="MFC4721098.1"/>
    <property type="molecule type" value="Genomic_DNA"/>
</dbReference>
<dbReference type="Proteomes" id="UP001595953">
    <property type="component" value="Unassembled WGS sequence"/>
</dbReference>
<evidence type="ECO:0000259" key="2">
    <source>
        <dbReference type="Pfam" id="PF11954"/>
    </source>
</evidence>
<comment type="caution">
    <text evidence="3">The sequence shown here is derived from an EMBL/GenBank/DDBJ whole genome shotgun (WGS) entry which is preliminary data.</text>
</comment>
<dbReference type="SUPFAM" id="SSF56601">
    <property type="entry name" value="beta-lactamase/transpeptidase-like"/>
    <property type="match status" value="1"/>
</dbReference>
<dbReference type="InterPro" id="IPR012338">
    <property type="entry name" value="Beta-lactam/transpept-like"/>
</dbReference>
<protein>
    <submittedName>
        <fullName evidence="3">Serine hydrolase</fullName>
    </submittedName>
</protein>
<dbReference type="InterPro" id="IPR001466">
    <property type="entry name" value="Beta-lactam-related"/>
</dbReference>
<keyword evidence="3" id="KW-0378">Hydrolase</keyword>
<dbReference type="InterPro" id="IPR021860">
    <property type="entry name" value="Peptidase_S12_Pab87-rel_C"/>
</dbReference>
<dbReference type="PANTHER" id="PTHR46825">
    <property type="entry name" value="D-ALANYL-D-ALANINE-CARBOXYPEPTIDASE/ENDOPEPTIDASE AMPH"/>
    <property type="match status" value="1"/>
</dbReference>
<organism evidence="3 4">
    <name type="scientific">Geojedonia litorea</name>
    <dbReference type="NCBI Taxonomy" id="1268269"/>
    <lineage>
        <taxon>Bacteria</taxon>
        <taxon>Pseudomonadati</taxon>
        <taxon>Bacteroidota</taxon>
        <taxon>Flavobacteriia</taxon>
        <taxon>Flavobacteriales</taxon>
        <taxon>Flavobacteriaceae</taxon>
        <taxon>Geojedonia</taxon>
    </lineage>
</organism>
<feature type="domain" description="Beta-lactamase-related" evidence="1">
    <location>
        <begin position="44"/>
        <end position="340"/>
    </location>
</feature>
<dbReference type="PANTHER" id="PTHR46825:SF9">
    <property type="entry name" value="BETA-LACTAMASE-RELATED DOMAIN-CONTAINING PROTEIN"/>
    <property type="match status" value="1"/>
</dbReference>
<dbReference type="RefSeq" id="WP_387960487.1">
    <property type="nucleotide sequence ID" value="NZ_JBHSGP010000005.1"/>
</dbReference>
<keyword evidence="4" id="KW-1185">Reference proteome</keyword>
<dbReference type="Pfam" id="PF11954">
    <property type="entry name" value="DUF3471"/>
    <property type="match status" value="1"/>
</dbReference>
<evidence type="ECO:0000313" key="4">
    <source>
        <dbReference type="Proteomes" id="UP001595953"/>
    </source>
</evidence>
<dbReference type="InterPro" id="IPR050491">
    <property type="entry name" value="AmpC-like"/>
</dbReference>
<dbReference type="GO" id="GO:0016787">
    <property type="term" value="F:hydrolase activity"/>
    <property type="evidence" value="ECO:0007669"/>
    <property type="project" value="UniProtKB-KW"/>
</dbReference>